<evidence type="ECO:0000256" key="1">
    <source>
        <dbReference type="SAM" id="MobiDB-lite"/>
    </source>
</evidence>
<accession>A0ABZ2KMY4</accession>
<reference evidence="2 3" key="1">
    <citation type="submission" date="2021-12" db="EMBL/GenBank/DDBJ databases">
        <title>Discovery of the Pendulisporaceae a myxobacterial family with distinct sporulation behavior and unique specialized metabolism.</title>
        <authorList>
            <person name="Garcia R."/>
            <person name="Popoff A."/>
            <person name="Bader C.D."/>
            <person name="Loehr J."/>
            <person name="Walesch S."/>
            <person name="Walt C."/>
            <person name="Boldt J."/>
            <person name="Bunk B."/>
            <person name="Haeckl F.J.F.P.J."/>
            <person name="Gunesch A.P."/>
            <person name="Birkelbach J."/>
            <person name="Nuebel U."/>
            <person name="Pietschmann T."/>
            <person name="Bach T."/>
            <person name="Mueller R."/>
        </authorList>
    </citation>
    <scope>NUCLEOTIDE SEQUENCE [LARGE SCALE GENOMIC DNA]</scope>
    <source>
        <strain evidence="2 3">MSr12523</strain>
    </source>
</reference>
<protein>
    <submittedName>
        <fullName evidence="2">Uncharacterized protein</fullName>
    </submittedName>
</protein>
<dbReference type="EMBL" id="CP089982">
    <property type="protein sequence ID" value="WXA99037.1"/>
    <property type="molecule type" value="Genomic_DNA"/>
</dbReference>
<dbReference type="Proteomes" id="UP001379533">
    <property type="component" value="Chromosome"/>
</dbReference>
<keyword evidence="3" id="KW-1185">Reference proteome</keyword>
<dbReference type="RefSeq" id="WP_394849667.1">
    <property type="nucleotide sequence ID" value="NZ_CP089982.1"/>
</dbReference>
<proteinExistence type="predicted"/>
<gene>
    <name evidence="2" type="ORF">LZC95_19720</name>
</gene>
<sequence length="182" mass="19627">MSFLRCAGTDHEPRAVRRLVNGWYWHSASEPPHAVVAFAAACRCGWQSPVERTGTHADAASVFAEWCEGHLRPLVQPFAAHAAALEPAALSVALKLALPGDADGARAFVDAVALAALSAAIERTLEGRIKELLEAGLPWRTVAAALEVDEEAARARFEPTRREDNAAADRRNEPEGPRSNFI</sequence>
<feature type="region of interest" description="Disordered" evidence="1">
    <location>
        <begin position="153"/>
        <end position="182"/>
    </location>
</feature>
<evidence type="ECO:0000313" key="2">
    <source>
        <dbReference type="EMBL" id="WXA99037.1"/>
    </source>
</evidence>
<organism evidence="2 3">
    <name type="scientific">Pendulispora brunnea</name>
    <dbReference type="NCBI Taxonomy" id="2905690"/>
    <lineage>
        <taxon>Bacteria</taxon>
        <taxon>Pseudomonadati</taxon>
        <taxon>Myxococcota</taxon>
        <taxon>Myxococcia</taxon>
        <taxon>Myxococcales</taxon>
        <taxon>Sorangiineae</taxon>
        <taxon>Pendulisporaceae</taxon>
        <taxon>Pendulispora</taxon>
    </lineage>
</organism>
<feature type="compositionally biased region" description="Basic and acidic residues" evidence="1">
    <location>
        <begin position="153"/>
        <end position="176"/>
    </location>
</feature>
<evidence type="ECO:0000313" key="3">
    <source>
        <dbReference type="Proteomes" id="UP001379533"/>
    </source>
</evidence>
<name>A0ABZ2KMY4_9BACT</name>